<feature type="region of interest" description="Disordered" evidence="12">
    <location>
        <begin position="342"/>
        <end position="362"/>
    </location>
</feature>
<dbReference type="InterPro" id="IPR001085">
    <property type="entry name" value="Ser_HO-MeTrfase"/>
</dbReference>
<keyword evidence="14" id="KW-0489">Methyltransferase</keyword>
<gene>
    <name evidence="10" type="primary">glyA</name>
    <name evidence="14" type="ORF">A2227_01265</name>
</gene>
<keyword evidence="9 10" id="KW-0663">Pyridoxal phosphate</keyword>
<protein>
    <recommendedName>
        <fullName evidence="10">Serine hydroxymethyltransferase</fullName>
        <shortName evidence="10">SHMT</shortName>
        <shortName evidence="10">Serine methylase</shortName>
        <ecNumber evidence="10">2.1.2.1</ecNumber>
    </recommendedName>
</protein>
<feature type="binding site" evidence="10">
    <location>
        <position position="119"/>
    </location>
    <ligand>
        <name>(6S)-5,6,7,8-tetrahydrofolate</name>
        <dbReference type="ChEBI" id="CHEBI:57453"/>
    </ligand>
</feature>
<dbReference type="UniPathway" id="UPA00288">
    <property type="reaction ID" value="UER01023"/>
</dbReference>
<evidence type="ECO:0000256" key="3">
    <source>
        <dbReference type="ARBA" id="ARBA00006376"/>
    </source>
</evidence>
<comment type="pathway">
    <text evidence="10">One-carbon metabolism; tetrahydrofolate interconversion.</text>
</comment>
<evidence type="ECO:0000256" key="2">
    <source>
        <dbReference type="ARBA" id="ARBA00004496"/>
    </source>
</evidence>
<dbReference type="PANTHER" id="PTHR11680:SF50">
    <property type="entry name" value="SERINE HYDROXYMETHYLTRANSFERASE"/>
    <property type="match status" value="1"/>
</dbReference>
<dbReference type="EC" id="2.1.2.1" evidence="10"/>
<dbReference type="EMBL" id="MFGB01000020">
    <property type="protein sequence ID" value="OGF25839.1"/>
    <property type="molecule type" value="Genomic_DNA"/>
</dbReference>
<feature type="binding site" evidence="10">
    <location>
        <begin position="123"/>
        <end position="125"/>
    </location>
    <ligand>
        <name>(6S)-5,6,7,8-tetrahydrofolate</name>
        <dbReference type="ChEBI" id="CHEBI:57453"/>
    </ligand>
</feature>
<dbReference type="Gene3D" id="3.90.1150.10">
    <property type="entry name" value="Aspartate Aminotransferase, domain 1"/>
    <property type="match status" value="1"/>
</dbReference>
<organism evidence="14 15">
    <name type="scientific">Candidatus Falkowbacteria bacterium RIFOXYA2_FULL_47_19</name>
    <dbReference type="NCBI Taxonomy" id="1797994"/>
    <lineage>
        <taxon>Bacteria</taxon>
        <taxon>Candidatus Falkowiibacteriota</taxon>
    </lineage>
</organism>
<reference evidence="14 15" key="1">
    <citation type="journal article" date="2016" name="Nat. Commun.">
        <title>Thousands of microbial genomes shed light on interconnected biogeochemical processes in an aquifer system.</title>
        <authorList>
            <person name="Anantharaman K."/>
            <person name="Brown C.T."/>
            <person name="Hug L.A."/>
            <person name="Sharon I."/>
            <person name="Castelle C.J."/>
            <person name="Probst A.J."/>
            <person name="Thomas B.C."/>
            <person name="Singh A."/>
            <person name="Wilkins M.J."/>
            <person name="Karaoz U."/>
            <person name="Brodie E.L."/>
            <person name="Williams K.H."/>
            <person name="Hubbard S.S."/>
            <person name="Banfield J.F."/>
        </authorList>
    </citation>
    <scope>NUCLEOTIDE SEQUENCE [LARGE SCALE GENOMIC DNA]</scope>
</reference>
<sequence>MDYKNLKQNDETVYKLILKEQGRQARELEMIASENYVSPAVMEAMASLLTNKYSEGYPGKRYYGGNQVIDDVETLAIERAKRLFGADHVNVQPLSGSPANAAVYMAFLKPGDKVLGLKLDHGGHLSHGHPVNFSGMLYNFVQYGVDSKTGRIDMDEVEEIAKKEKPKMIVAGYSAYSREIEWERFKTIADKVGAYTFADIAHTAGLIAAGEMDSPVGIFDIITTTTHKTLRGPRGAVIMCKEEYAAQVNKAVFPGMQGGPHDHITAAKAVAFGEALKPEFKVYAAQVIKNAKTLAAEFAEKGYRVISGGTDNHLMVVDMTNKGLSGKEAEAVLDRIGISVSRSTVPNDPNPPMNPSGVRFGTPALTTRGMKEEEVKRIAGWIEAAIENRENIEVLDSIKNEVEELCEAFPVPGIHNS</sequence>
<evidence type="ECO:0000256" key="11">
    <source>
        <dbReference type="PIRSR" id="PIRSR000412-50"/>
    </source>
</evidence>
<comment type="subcellular location">
    <subcellularLocation>
        <location evidence="2 10">Cytoplasm</location>
    </subcellularLocation>
</comment>
<dbReference type="InterPro" id="IPR015422">
    <property type="entry name" value="PyrdxlP-dep_Trfase_small"/>
</dbReference>
<dbReference type="UniPathway" id="UPA00193"/>
<dbReference type="NCBIfam" id="NF000586">
    <property type="entry name" value="PRK00011.1"/>
    <property type="match status" value="1"/>
</dbReference>
<feature type="binding site" evidence="10">
    <location>
        <position position="242"/>
    </location>
    <ligand>
        <name>(6S)-5,6,7,8-tetrahydrofolate</name>
        <dbReference type="ChEBI" id="CHEBI:57453"/>
    </ligand>
</feature>
<evidence type="ECO:0000256" key="10">
    <source>
        <dbReference type="HAMAP-Rule" id="MF_00051"/>
    </source>
</evidence>
<comment type="catalytic activity">
    <reaction evidence="10">
        <text>(6R)-5,10-methylene-5,6,7,8-tetrahydrofolate + glycine + H2O = (6S)-5,6,7,8-tetrahydrofolate + L-serine</text>
        <dbReference type="Rhea" id="RHEA:15481"/>
        <dbReference type="ChEBI" id="CHEBI:15377"/>
        <dbReference type="ChEBI" id="CHEBI:15636"/>
        <dbReference type="ChEBI" id="CHEBI:33384"/>
        <dbReference type="ChEBI" id="CHEBI:57305"/>
        <dbReference type="ChEBI" id="CHEBI:57453"/>
        <dbReference type="EC" id="2.1.2.1"/>
    </reaction>
</comment>
<feature type="domain" description="Serine hydroxymethyltransferase-like" evidence="13">
    <location>
        <begin position="6"/>
        <end position="382"/>
    </location>
</feature>
<dbReference type="HAMAP" id="MF_00051">
    <property type="entry name" value="SHMT"/>
    <property type="match status" value="1"/>
</dbReference>
<evidence type="ECO:0000256" key="12">
    <source>
        <dbReference type="SAM" id="MobiDB-lite"/>
    </source>
</evidence>
<dbReference type="InterPro" id="IPR039429">
    <property type="entry name" value="SHMT-like_dom"/>
</dbReference>
<dbReference type="GO" id="GO:0008168">
    <property type="term" value="F:methyltransferase activity"/>
    <property type="evidence" value="ECO:0007669"/>
    <property type="project" value="UniProtKB-KW"/>
</dbReference>
<evidence type="ECO:0000256" key="8">
    <source>
        <dbReference type="ARBA" id="ARBA00022679"/>
    </source>
</evidence>
<dbReference type="GO" id="GO:0035999">
    <property type="term" value="P:tetrahydrofolate interconversion"/>
    <property type="evidence" value="ECO:0007669"/>
    <property type="project" value="UniProtKB-UniRule"/>
</dbReference>
<dbReference type="Gene3D" id="3.40.640.10">
    <property type="entry name" value="Type I PLP-dependent aspartate aminotransferase-like (Major domain)"/>
    <property type="match status" value="1"/>
</dbReference>
<dbReference type="PANTHER" id="PTHR11680">
    <property type="entry name" value="SERINE HYDROXYMETHYLTRANSFERASE"/>
    <property type="match status" value="1"/>
</dbReference>
<dbReference type="GO" id="GO:0004372">
    <property type="term" value="F:glycine hydroxymethyltransferase activity"/>
    <property type="evidence" value="ECO:0007669"/>
    <property type="project" value="UniProtKB-UniRule"/>
</dbReference>
<dbReference type="SUPFAM" id="SSF53383">
    <property type="entry name" value="PLP-dependent transferases"/>
    <property type="match status" value="1"/>
</dbReference>
<dbReference type="GO" id="GO:0019264">
    <property type="term" value="P:glycine biosynthetic process from serine"/>
    <property type="evidence" value="ECO:0007669"/>
    <property type="project" value="UniProtKB-UniRule"/>
</dbReference>
<dbReference type="GO" id="GO:0005829">
    <property type="term" value="C:cytosol"/>
    <property type="evidence" value="ECO:0007669"/>
    <property type="project" value="TreeGrafter"/>
</dbReference>
<feature type="site" description="Plays an important role in substrate specificity" evidence="10">
    <location>
        <position position="227"/>
    </location>
</feature>
<dbReference type="InterPro" id="IPR015424">
    <property type="entry name" value="PyrdxlP-dep_Trfase"/>
</dbReference>
<proteinExistence type="inferred from homology"/>
<keyword evidence="8 10" id="KW-0808">Transferase</keyword>
<dbReference type="GO" id="GO:0030170">
    <property type="term" value="F:pyridoxal phosphate binding"/>
    <property type="evidence" value="ECO:0007669"/>
    <property type="project" value="UniProtKB-UniRule"/>
</dbReference>
<dbReference type="CDD" id="cd00378">
    <property type="entry name" value="SHMT"/>
    <property type="match status" value="1"/>
</dbReference>
<comment type="similarity">
    <text evidence="3 10">Belongs to the SHMT family.</text>
</comment>
<dbReference type="STRING" id="1797994.A2227_01265"/>
<comment type="pathway">
    <text evidence="10">Amino-acid biosynthesis; glycine biosynthesis; glycine from L-serine: step 1/1.</text>
</comment>
<dbReference type="InterPro" id="IPR049943">
    <property type="entry name" value="Ser_HO-MeTrfase-like"/>
</dbReference>
<evidence type="ECO:0000256" key="1">
    <source>
        <dbReference type="ARBA" id="ARBA00001933"/>
    </source>
</evidence>
<dbReference type="AlphaFoldDB" id="A0A1F5SGP6"/>
<evidence type="ECO:0000313" key="15">
    <source>
        <dbReference type="Proteomes" id="UP000178367"/>
    </source>
</evidence>
<dbReference type="GO" id="GO:0032259">
    <property type="term" value="P:methylation"/>
    <property type="evidence" value="ECO:0007669"/>
    <property type="project" value="UniProtKB-KW"/>
</dbReference>
<dbReference type="PROSITE" id="PS00096">
    <property type="entry name" value="SHMT"/>
    <property type="match status" value="1"/>
</dbReference>
<evidence type="ECO:0000256" key="5">
    <source>
        <dbReference type="ARBA" id="ARBA00022490"/>
    </source>
</evidence>
<comment type="function">
    <text evidence="10">Catalyzes the reversible interconversion of serine and glycine with tetrahydrofolate (THF) serving as the one-carbon carrier. This reaction serves as the major source of one-carbon groups required for the biosynthesis of purines, thymidylate, methionine, and other important biomolecules. Also exhibits THF-independent aldolase activity toward beta-hydroxyamino acids, producing glycine and aldehydes, via a retro-aldol mechanism.</text>
</comment>
<keyword evidence="6 10" id="KW-0554">One-carbon metabolism</keyword>
<name>A0A1F5SGP6_9BACT</name>
<dbReference type="InterPro" id="IPR015421">
    <property type="entry name" value="PyrdxlP-dep_Trfase_major"/>
</dbReference>
<evidence type="ECO:0000259" key="13">
    <source>
        <dbReference type="Pfam" id="PF00464"/>
    </source>
</evidence>
<dbReference type="Pfam" id="PF00464">
    <property type="entry name" value="SHMT"/>
    <property type="match status" value="1"/>
</dbReference>
<comment type="cofactor">
    <cofactor evidence="1 10 11">
        <name>pyridoxal 5'-phosphate</name>
        <dbReference type="ChEBI" id="CHEBI:597326"/>
    </cofactor>
</comment>
<comment type="subunit">
    <text evidence="4 10">Homodimer.</text>
</comment>
<comment type="caution">
    <text evidence="10">Lacks conserved residue(s) required for the propagation of feature annotation.</text>
</comment>
<comment type="caution">
    <text evidence="14">The sequence shown here is derived from an EMBL/GenBank/DDBJ whole genome shotgun (WGS) entry which is preliminary data.</text>
</comment>
<feature type="modified residue" description="N6-(pyridoxal phosphate)lysine" evidence="10 11">
    <location>
        <position position="228"/>
    </location>
</feature>
<accession>A0A1F5SGP6</accession>
<keyword evidence="7 10" id="KW-0028">Amino-acid biosynthesis</keyword>
<evidence type="ECO:0000256" key="9">
    <source>
        <dbReference type="ARBA" id="ARBA00022898"/>
    </source>
</evidence>
<dbReference type="InterPro" id="IPR019798">
    <property type="entry name" value="Ser_HO-MeTrfase_PLP_BS"/>
</dbReference>
<evidence type="ECO:0000256" key="4">
    <source>
        <dbReference type="ARBA" id="ARBA00011738"/>
    </source>
</evidence>
<keyword evidence="5 10" id="KW-0963">Cytoplasm</keyword>
<evidence type="ECO:0000256" key="7">
    <source>
        <dbReference type="ARBA" id="ARBA00022605"/>
    </source>
</evidence>
<dbReference type="PIRSF" id="PIRSF000412">
    <property type="entry name" value="SHMT"/>
    <property type="match status" value="1"/>
</dbReference>
<evidence type="ECO:0000256" key="6">
    <source>
        <dbReference type="ARBA" id="ARBA00022563"/>
    </source>
</evidence>
<evidence type="ECO:0000313" key="14">
    <source>
        <dbReference type="EMBL" id="OGF25839.1"/>
    </source>
</evidence>
<dbReference type="FunFam" id="3.40.640.10:FF:000001">
    <property type="entry name" value="Serine hydroxymethyltransferase"/>
    <property type="match status" value="1"/>
</dbReference>
<dbReference type="Proteomes" id="UP000178367">
    <property type="component" value="Unassembled WGS sequence"/>
</dbReference>